<accession>A0AAJ0HJU3</accession>
<evidence type="ECO:0000313" key="3">
    <source>
        <dbReference type="Proteomes" id="UP001275084"/>
    </source>
</evidence>
<dbReference type="AlphaFoldDB" id="A0AAJ0HJU3"/>
<organism evidence="2 3">
    <name type="scientific">Lasiosphaeria hispida</name>
    <dbReference type="NCBI Taxonomy" id="260671"/>
    <lineage>
        <taxon>Eukaryota</taxon>
        <taxon>Fungi</taxon>
        <taxon>Dikarya</taxon>
        <taxon>Ascomycota</taxon>
        <taxon>Pezizomycotina</taxon>
        <taxon>Sordariomycetes</taxon>
        <taxon>Sordariomycetidae</taxon>
        <taxon>Sordariales</taxon>
        <taxon>Lasiosphaeriaceae</taxon>
        <taxon>Lasiosphaeria</taxon>
    </lineage>
</organism>
<keyword evidence="1" id="KW-1133">Transmembrane helix</keyword>
<feature type="transmembrane region" description="Helical" evidence="1">
    <location>
        <begin position="389"/>
        <end position="407"/>
    </location>
</feature>
<feature type="transmembrane region" description="Helical" evidence="1">
    <location>
        <begin position="419"/>
        <end position="438"/>
    </location>
</feature>
<sequence length="514" mass="57695">MGFSPICSIPPASPGLVSSPNVRSTFSIIWSCLSVILTCTWAVLHLPVPIDMAKPPSDKWDDMDWRQKSRHWYLPKLYNGSLKLFWFGLSLAGPEILTTFEVMGRIAARHDREQFKTLAKGDGVKWSLAHSHFANMGGFAIKFELQDAPQSSMLNQGMLVHTPPSSETLQEKLTKRSAKHCDKLFRYIPFHPEGKTHWKPHEHNNEMVERVLGSAKLDNLGGHHESSFYQNSKALRGNIWVLDGLQLKYARDVGIIKKLPSISNSQLEEKGNGDSIKTILAVFQLLWFSAELLFRVINGLSVTPLEISTLAFSACSIVTYIACWYKPQSVSKHVYIDADSLPTEEHIMEIAKRGPMAFFFERGVLWIGGDSAYFRENNKGKLKGTLKDLIIIATITSMLFSGIHLLAWNFPFPTVQEQWTWRIVCLVLSLGSIPAGVVKSFQLHLQKRRFTMAKGGYQGLIGGVVHLLEKCVFLMFSVACMGRLFIFAESARSLWFLPSDAFQATPLGNVPHVG</sequence>
<feature type="transmembrane region" description="Helical" evidence="1">
    <location>
        <begin position="459"/>
        <end position="486"/>
    </location>
</feature>
<evidence type="ECO:0000256" key="1">
    <source>
        <dbReference type="SAM" id="Phobius"/>
    </source>
</evidence>
<name>A0AAJ0HJU3_9PEZI</name>
<reference evidence="2" key="1">
    <citation type="journal article" date="2023" name="Mol. Phylogenet. Evol.">
        <title>Genome-scale phylogeny and comparative genomics of the fungal order Sordariales.</title>
        <authorList>
            <person name="Hensen N."/>
            <person name="Bonometti L."/>
            <person name="Westerberg I."/>
            <person name="Brannstrom I.O."/>
            <person name="Guillou S."/>
            <person name="Cros-Aarteil S."/>
            <person name="Calhoun S."/>
            <person name="Haridas S."/>
            <person name="Kuo A."/>
            <person name="Mondo S."/>
            <person name="Pangilinan J."/>
            <person name="Riley R."/>
            <person name="LaButti K."/>
            <person name="Andreopoulos B."/>
            <person name="Lipzen A."/>
            <person name="Chen C."/>
            <person name="Yan M."/>
            <person name="Daum C."/>
            <person name="Ng V."/>
            <person name="Clum A."/>
            <person name="Steindorff A."/>
            <person name="Ohm R.A."/>
            <person name="Martin F."/>
            <person name="Silar P."/>
            <person name="Natvig D.O."/>
            <person name="Lalanne C."/>
            <person name="Gautier V."/>
            <person name="Ament-Velasquez S.L."/>
            <person name="Kruys A."/>
            <person name="Hutchinson M.I."/>
            <person name="Powell A.J."/>
            <person name="Barry K."/>
            <person name="Miller A.N."/>
            <person name="Grigoriev I.V."/>
            <person name="Debuchy R."/>
            <person name="Gladieux P."/>
            <person name="Hiltunen Thoren M."/>
            <person name="Johannesson H."/>
        </authorList>
    </citation>
    <scope>NUCLEOTIDE SEQUENCE</scope>
    <source>
        <strain evidence="2">CBS 955.72</strain>
    </source>
</reference>
<dbReference type="EMBL" id="JAUIQD010000004">
    <property type="protein sequence ID" value="KAK3353730.1"/>
    <property type="molecule type" value="Genomic_DNA"/>
</dbReference>
<keyword evidence="1" id="KW-0812">Transmembrane</keyword>
<comment type="caution">
    <text evidence="2">The sequence shown here is derived from an EMBL/GenBank/DDBJ whole genome shotgun (WGS) entry which is preliminary data.</text>
</comment>
<feature type="transmembrane region" description="Helical" evidence="1">
    <location>
        <begin position="307"/>
        <end position="325"/>
    </location>
</feature>
<dbReference type="PANTHER" id="PTHR35043">
    <property type="entry name" value="TRANSCRIPTION FACTOR DOMAIN-CONTAINING PROTEIN"/>
    <property type="match status" value="1"/>
</dbReference>
<gene>
    <name evidence="2" type="ORF">B0T25DRAFT_456667</name>
</gene>
<evidence type="ECO:0000313" key="2">
    <source>
        <dbReference type="EMBL" id="KAK3353730.1"/>
    </source>
</evidence>
<protein>
    <submittedName>
        <fullName evidence="2">Uncharacterized protein</fullName>
    </submittedName>
</protein>
<proteinExistence type="predicted"/>
<keyword evidence="1" id="KW-0472">Membrane</keyword>
<reference evidence="2" key="2">
    <citation type="submission" date="2023-06" db="EMBL/GenBank/DDBJ databases">
        <authorList>
            <consortium name="Lawrence Berkeley National Laboratory"/>
            <person name="Haridas S."/>
            <person name="Hensen N."/>
            <person name="Bonometti L."/>
            <person name="Westerberg I."/>
            <person name="Brannstrom I.O."/>
            <person name="Guillou S."/>
            <person name="Cros-Aarteil S."/>
            <person name="Calhoun S."/>
            <person name="Kuo A."/>
            <person name="Mondo S."/>
            <person name="Pangilinan J."/>
            <person name="Riley R."/>
            <person name="Labutti K."/>
            <person name="Andreopoulos B."/>
            <person name="Lipzen A."/>
            <person name="Chen C."/>
            <person name="Yanf M."/>
            <person name="Daum C."/>
            <person name="Ng V."/>
            <person name="Clum A."/>
            <person name="Steindorff A."/>
            <person name="Ohm R."/>
            <person name="Martin F."/>
            <person name="Silar P."/>
            <person name="Natvig D."/>
            <person name="Lalanne C."/>
            <person name="Gautier V."/>
            <person name="Ament-Velasquez S.L."/>
            <person name="Kruys A."/>
            <person name="Hutchinson M.I."/>
            <person name="Powell A.J."/>
            <person name="Barry K."/>
            <person name="Miller A.N."/>
            <person name="Grigoriev I.V."/>
            <person name="Debuchy R."/>
            <person name="Gladieux P."/>
            <person name="Thoren M.H."/>
            <person name="Johannesson H."/>
        </authorList>
    </citation>
    <scope>NUCLEOTIDE SEQUENCE</scope>
    <source>
        <strain evidence="2">CBS 955.72</strain>
    </source>
</reference>
<dbReference type="Proteomes" id="UP001275084">
    <property type="component" value="Unassembled WGS sequence"/>
</dbReference>
<dbReference type="PANTHER" id="PTHR35043:SF7">
    <property type="entry name" value="TRANSCRIPTION FACTOR DOMAIN-CONTAINING PROTEIN"/>
    <property type="match status" value="1"/>
</dbReference>
<keyword evidence="3" id="KW-1185">Reference proteome</keyword>